<dbReference type="InterPro" id="IPR003593">
    <property type="entry name" value="AAA+_ATPase"/>
</dbReference>
<dbReference type="InterPro" id="IPR002611">
    <property type="entry name" value="IstB_ATP-bd"/>
</dbReference>
<dbReference type="InterPro" id="IPR027417">
    <property type="entry name" value="P-loop_NTPase"/>
</dbReference>
<dbReference type="OrthoDB" id="61127at2"/>
<dbReference type="PANTHER" id="PTHR30050">
    <property type="entry name" value="CHROMOSOMAL REPLICATION INITIATOR PROTEIN DNAA"/>
    <property type="match status" value="1"/>
</dbReference>
<reference evidence="3" key="1">
    <citation type="submission" date="2016-10" db="EMBL/GenBank/DDBJ databases">
        <authorList>
            <person name="Varghese N."/>
            <person name="Submissions S."/>
        </authorList>
    </citation>
    <scope>NUCLEOTIDE SEQUENCE [LARGE SCALE GENOMIC DNA]</scope>
    <source>
        <strain evidence="3">S9</strain>
    </source>
</reference>
<sequence>MDSIKQSFRQFSNERFEQRFAEIKREVLDDRHVRSFLNSNPGLTKEQTENGINELYQYKEQWKNCDYCPGLDECPNLMSGYQPVPALYRGEIQLEYKPCLLKKKEDERRRQASFVQSLYIPKEMTEVTFDDFHEDNPSRIEACTKAMAFCADVNPGEDGQGLYIHGPFGVGKSFLVGAIANYLAEAETSTMIVYAPDFFRELKNGISDGSYQDKLNLVKQAQVLILDDIGAETMSNWIRDDILGALLQFRMMEKLPTIFTSNFNLDELEIHLSSTQRGGVERVDQLKAKRILERIRHLNKVIDMKGENKREK</sequence>
<dbReference type="InterPro" id="IPR009928">
    <property type="entry name" value="DnaI_N"/>
</dbReference>
<keyword evidence="3" id="KW-1185">Reference proteome</keyword>
<feature type="domain" description="AAA+ ATPase" evidence="1">
    <location>
        <begin position="158"/>
        <end position="284"/>
    </location>
</feature>
<dbReference type="Pfam" id="PF07319">
    <property type="entry name" value="DnaI_N"/>
    <property type="match status" value="1"/>
</dbReference>
<dbReference type="RefSeq" id="WP_093049546.1">
    <property type="nucleotide sequence ID" value="NZ_FOGT01000005.1"/>
</dbReference>
<dbReference type="SMART" id="SM00382">
    <property type="entry name" value="AAA"/>
    <property type="match status" value="1"/>
</dbReference>
<evidence type="ECO:0000313" key="3">
    <source>
        <dbReference type="Proteomes" id="UP000198571"/>
    </source>
</evidence>
<evidence type="ECO:0000259" key="1">
    <source>
        <dbReference type="SMART" id="SM00382"/>
    </source>
</evidence>
<dbReference type="PANTHER" id="PTHR30050:SF8">
    <property type="entry name" value="PRIMOSOMAL PROTEIN DNAI"/>
    <property type="match status" value="1"/>
</dbReference>
<dbReference type="Gene3D" id="3.40.50.300">
    <property type="entry name" value="P-loop containing nucleotide triphosphate hydrolases"/>
    <property type="match status" value="1"/>
</dbReference>
<name>A0A1H9SY76_9BACI</name>
<accession>A0A1H9SY76</accession>
<protein>
    <submittedName>
        <fullName evidence="2">Primosomal protein DnaI</fullName>
    </submittedName>
</protein>
<dbReference type="AlphaFoldDB" id="A0A1H9SY76"/>
<evidence type="ECO:0000313" key="2">
    <source>
        <dbReference type="EMBL" id="SER89990.1"/>
    </source>
</evidence>
<dbReference type="GO" id="GO:0005524">
    <property type="term" value="F:ATP binding"/>
    <property type="evidence" value="ECO:0007669"/>
    <property type="project" value="InterPro"/>
</dbReference>
<dbReference type="NCBIfam" id="NF006505">
    <property type="entry name" value="PRK08939.1"/>
    <property type="match status" value="1"/>
</dbReference>
<dbReference type="Proteomes" id="UP000198571">
    <property type="component" value="Unassembled WGS sequence"/>
</dbReference>
<gene>
    <name evidence="2" type="ORF">SAMN05518684_10529</name>
</gene>
<dbReference type="Pfam" id="PF01695">
    <property type="entry name" value="IstB_IS21"/>
    <property type="match status" value="1"/>
</dbReference>
<dbReference type="STRING" id="1601833.SAMN05518684_10529"/>
<proteinExistence type="predicted"/>
<organism evidence="2 3">
    <name type="scientific">Salipaludibacillus aurantiacus</name>
    <dbReference type="NCBI Taxonomy" id="1601833"/>
    <lineage>
        <taxon>Bacteria</taxon>
        <taxon>Bacillati</taxon>
        <taxon>Bacillota</taxon>
        <taxon>Bacilli</taxon>
        <taxon>Bacillales</taxon>
        <taxon>Bacillaceae</taxon>
    </lineage>
</organism>
<dbReference type="EMBL" id="FOGT01000005">
    <property type="protein sequence ID" value="SER89990.1"/>
    <property type="molecule type" value="Genomic_DNA"/>
</dbReference>
<dbReference type="SUPFAM" id="SSF52540">
    <property type="entry name" value="P-loop containing nucleoside triphosphate hydrolases"/>
    <property type="match status" value="1"/>
</dbReference>
<dbReference type="GO" id="GO:0006260">
    <property type="term" value="P:DNA replication"/>
    <property type="evidence" value="ECO:0007669"/>
    <property type="project" value="TreeGrafter"/>
</dbReference>
<dbReference type="CDD" id="cd00009">
    <property type="entry name" value="AAA"/>
    <property type="match status" value="1"/>
</dbReference>